<protein>
    <recommendedName>
        <fullName evidence="19">Riboflavin biosynthesis protein RibBA</fullName>
    </recommendedName>
    <domain>
        <recommendedName>
            <fullName evidence="19">3,4-dihydroxy-2-butanone 4-phosphate synthase</fullName>
            <shortName evidence="19">DHBP synthase</shortName>
            <ecNumber evidence="19">4.1.99.12</ecNumber>
        </recommendedName>
    </domain>
    <domain>
        <recommendedName>
            <fullName evidence="19">GTP cyclohydrolase-2</fullName>
            <ecNumber evidence="19">3.5.4.25</ecNumber>
        </recommendedName>
        <alternativeName>
            <fullName evidence="19">GTP cyclohydrolase II</fullName>
        </alternativeName>
    </domain>
</protein>
<dbReference type="GO" id="GO:0008686">
    <property type="term" value="F:3,4-dihydroxy-2-butanone-4-phosphate synthase activity"/>
    <property type="evidence" value="ECO:0007669"/>
    <property type="project" value="UniProtKB-UniRule"/>
</dbReference>
<proteinExistence type="inferred from homology"/>
<dbReference type="Pfam" id="PF00925">
    <property type="entry name" value="GTP_cyclohydro2"/>
    <property type="match status" value="1"/>
</dbReference>
<comment type="caution">
    <text evidence="21">The sequence shown here is derived from an EMBL/GenBank/DDBJ whole genome shotgun (WGS) entry which is preliminary data.</text>
</comment>
<dbReference type="Gene3D" id="3.40.50.10990">
    <property type="entry name" value="GTP cyclohydrolase II"/>
    <property type="match status" value="1"/>
</dbReference>
<evidence type="ECO:0000256" key="1">
    <source>
        <dbReference type="ARBA" id="ARBA00000141"/>
    </source>
</evidence>
<evidence type="ECO:0000256" key="9">
    <source>
        <dbReference type="ARBA" id="ARBA00022741"/>
    </source>
</evidence>
<dbReference type="HAMAP" id="MF_01283">
    <property type="entry name" value="RibBA"/>
    <property type="match status" value="1"/>
</dbReference>
<dbReference type="GO" id="GO:0003935">
    <property type="term" value="F:GTP cyclohydrolase II activity"/>
    <property type="evidence" value="ECO:0007669"/>
    <property type="project" value="UniProtKB-UniRule"/>
</dbReference>
<dbReference type="FunFam" id="3.40.50.10990:FF:000001">
    <property type="entry name" value="Riboflavin biosynthesis protein RibBA"/>
    <property type="match status" value="1"/>
</dbReference>
<comment type="similarity">
    <text evidence="19">In the C-terminal section; belongs to the GTP cyclohydrolase II family.</text>
</comment>
<dbReference type="Gene3D" id="3.90.870.10">
    <property type="entry name" value="DHBP synthase"/>
    <property type="match status" value="1"/>
</dbReference>
<dbReference type="FunFam" id="3.90.870.10:FF:000001">
    <property type="entry name" value="Riboflavin biosynthesis protein RibBA"/>
    <property type="match status" value="1"/>
</dbReference>
<comment type="cofactor">
    <cofactor evidence="2">
        <name>Mn(2+)</name>
        <dbReference type="ChEBI" id="CHEBI:29035"/>
    </cofactor>
</comment>
<dbReference type="HAMAP" id="MF_00180">
    <property type="entry name" value="RibB"/>
    <property type="match status" value="1"/>
</dbReference>
<evidence type="ECO:0000256" key="5">
    <source>
        <dbReference type="ARBA" id="ARBA00004904"/>
    </source>
</evidence>
<evidence type="ECO:0000256" key="14">
    <source>
        <dbReference type="ARBA" id="ARBA00023211"/>
    </source>
</evidence>
<keyword evidence="15 19" id="KW-0456">Lyase</keyword>
<comment type="function">
    <text evidence="3 19">Catalyzes the conversion of D-ribulose 5-phosphate to formate and 3,4-dihydroxy-2-butanone 4-phosphate.</text>
</comment>
<evidence type="ECO:0000256" key="6">
    <source>
        <dbReference type="ARBA" id="ARBA00005520"/>
    </source>
</evidence>
<evidence type="ECO:0000256" key="17">
    <source>
        <dbReference type="ARBA" id="ARBA00043932"/>
    </source>
</evidence>
<name>A0A942Z3C2_9BACI</name>
<keyword evidence="13 19" id="KW-0342">GTP-binding</keyword>
<dbReference type="GO" id="GO:0008270">
    <property type="term" value="F:zinc ion binding"/>
    <property type="evidence" value="ECO:0007669"/>
    <property type="project" value="UniProtKB-UniRule"/>
</dbReference>
<dbReference type="InterPro" id="IPR000422">
    <property type="entry name" value="DHBP_synthase_RibB"/>
</dbReference>
<feature type="binding site" evidence="19">
    <location>
        <position position="271"/>
    </location>
    <ligand>
        <name>GTP</name>
        <dbReference type="ChEBI" id="CHEBI:37565"/>
    </ligand>
</feature>
<comment type="catalytic activity">
    <reaction evidence="18 19">
        <text>GTP + 4 H2O = 2,5-diamino-6-hydroxy-4-(5-phosphoribosylamino)-pyrimidine + formate + 2 phosphate + 3 H(+)</text>
        <dbReference type="Rhea" id="RHEA:23704"/>
        <dbReference type="ChEBI" id="CHEBI:15377"/>
        <dbReference type="ChEBI" id="CHEBI:15378"/>
        <dbReference type="ChEBI" id="CHEBI:15740"/>
        <dbReference type="ChEBI" id="CHEBI:37565"/>
        <dbReference type="ChEBI" id="CHEBI:43474"/>
        <dbReference type="ChEBI" id="CHEBI:58614"/>
        <dbReference type="EC" id="3.5.4.25"/>
    </reaction>
</comment>
<evidence type="ECO:0000256" key="19">
    <source>
        <dbReference type="HAMAP-Rule" id="MF_01283"/>
    </source>
</evidence>
<feature type="binding site" evidence="19">
    <location>
        <position position="27"/>
    </location>
    <ligand>
        <name>Mg(2+)</name>
        <dbReference type="ChEBI" id="CHEBI:18420"/>
        <label>2</label>
    </ligand>
</feature>
<dbReference type="GO" id="GO:0005525">
    <property type="term" value="F:GTP binding"/>
    <property type="evidence" value="ECO:0007669"/>
    <property type="project" value="UniProtKB-KW"/>
</dbReference>
<feature type="region of interest" description="DHBP synthase" evidence="19">
    <location>
        <begin position="1"/>
        <end position="199"/>
    </location>
</feature>
<dbReference type="EC" id="3.5.4.25" evidence="19"/>
<dbReference type="InterPro" id="IPR016299">
    <property type="entry name" value="Riboflavin_synth_RibBA"/>
</dbReference>
<accession>A0A942Z3C2</accession>
<comment type="cofactor">
    <cofactor evidence="19">
        <name>Mg(2+)</name>
        <dbReference type="ChEBI" id="CHEBI:18420"/>
    </cofactor>
    <cofactor evidence="19">
        <name>Mn(2+)</name>
        <dbReference type="ChEBI" id="CHEBI:29035"/>
    </cofactor>
    <text evidence="19">Binds 2 divalent metal cations per subunit. Magnesium or manganese.</text>
</comment>
<dbReference type="InterPro" id="IPR036144">
    <property type="entry name" value="RibA-like_sf"/>
</dbReference>
<comment type="cofactor">
    <cofactor evidence="19">
        <name>Zn(2+)</name>
        <dbReference type="ChEBI" id="CHEBI:29105"/>
    </cofactor>
    <text evidence="19">Binds 1 zinc ion per subunit.</text>
</comment>
<organism evidence="21 22">
    <name type="scientific">Lederbergia citrea</name>
    <dbReference type="NCBI Taxonomy" id="2833581"/>
    <lineage>
        <taxon>Bacteria</taxon>
        <taxon>Bacillati</taxon>
        <taxon>Bacillota</taxon>
        <taxon>Bacilli</taxon>
        <taxon>Bacillales</taxon>
        <taxon>Bacillaceae</taxon>
        <taxon>Lederbergia</taxon>
    </lineage>
</organism>
<dbReference type="InterPro" id="IPR000926">
    <property type="entry name" value="RibA"/>
</dbReference>
<keyword evidence="8 19" id="KW-0479">Metal-binding</keyword>
<dbReference type="Proteomes" id="UP000676456">
    <property type="component" value="Unassembled WGS sequence"/>
</dbReference>
<dbReference type="Pfam" id="PF00926">
    <property type="entry name" value="DHBP_synthase"/>
    <property type="match status" value="1"/>
</dbReference>
<dbReference type="PANTHER" id="PTHR21327">
    <property type="entry name" value="GTP CYCLOHYDROLASE II-RELATED"/>
    <property type="match status" value="1"/>
</dbReference>
<evidence type="ECO:0000256" key="7">
    <source>
        <dbReference type="ARBA" id="ARBA00022619"/>
    </source>
</evidence>
<feature type="region of interest" description="GTP cyclohydrolase II" evidence="19">
    <location>
        <begin position="200"/>
        <end position="405"/>
    </location>
</feature>
<feature type="site" description="Essential for DHBP synthase activity" evidence="19">
    <location>
        <position position="162"/>
    </location>
</feature>
<dbReference type="AlphaFoldDB" id="A0A942Z3C2"/>
<evidence type="ECO:0000256" key="8">
    <source>
        <dbReference type="ARBA" id="ARBA00022723"/>
    </source>
</evidence>
<keyword evidence="9 19" id="KW-0547">Nucleotide-binding</keyword>
<dbReference type="PIRSF" id="PIRSF001259">
    <property type="entry name" value="RibA"/>
    <property type="match status" value="1"/>
</dbReference>
<comment type="pathway">
    <text evidence="5 19">Cofactor biosynthesis; riboflavin biosynthesis; 2-hydroxy-3-oxobutyl phosphate from D-ribulose 5-phosphate: step 1/1.</text>
</comment>
<evidence type="ECO:0000256" key="16">
    <source>
        <dbReference type="ARBA" id="ARBA00023268"/>
    </source>
</evidence>
<evidence type="ECO:0000256" key="10">
    <source>
        <dbReference type="ARBA" id="ARBA00022801"/>
    </source>
</evidence>
<evidence type="ECO:0000313" key="21">
    <source>
        <dbReference type="EMBL" id="MBS4221205.1"/>
    </source>
</evidence>
<keyword evidence="11 19" id="KW-0862">Zinc</keyword>
<feature type="binding site" evidence="19">
    <location>
        <position position="27"/>
    </location>
    <ligand>
        <name>Mg(2+)</name>
        <dbReference type="ChEBI" id="CHEBI:18420"/>
        <label>1</label>
    </ligand>
</feature>
<comment type="function">
    <text evidence="17 19">Catalyzes the conversion of GTP to 2,5-diamino-6-ribosylamino-4(3H)-pyrimidinone 5'-phosphate (DARP), formate and pyrophosphate.</text>
</comment>
<keyword evidence="14 19" id="KW-0464">Manganese</keyword>
<dbReference type="GO" id="GO:0005829">
    <property type="term" value="C:cytosol"/>
    <property type="evidence" value="ECO:0007669"/>
    <property type="project" value="TreeGrafter"/>
</dbReference>
<evidence type="ECO:0000256" key="11">
    <source>
        <dbReference type="ARBA" id="ARBA00022833"/>
    </source>
</evidence>
<dbReference type="HAMAP" id="MF_00179">
    <property type="entry name" value="RibA"/>
    <property type="match status" value="1"/>
</dbReference>
<evidence type="ECO:0000256" key="18">
    <source>
        <dbReference type="ARBA" id="ARBA00049295"/>
    </source>
</evidence>
<gene>
    <name evidence="19" type="primary">ribBA</name>
    <name evidence="21" type="ORF">KHA91_00365</name>
</gene>
<dbReference type="GO" id="GO:0000287">
    <property type="term" value="F:magnesium ion binding"/>
    <property type="evidence" value="ECO:0007669"/>
    <property type="project" value="UniProtKB-UniRule"/>
</dbReference>
<keyword evidence="7 19" id="KW-0686">Riboflavin biosynthesis</keyword>
<feature type="binding site" evidence="19">
    <location>
        <position position="315"/>
    </location>
    <ligand>
        <name>GTP</name>
        <dbReference type="ChEBI" id="CHEBI:37565"/>
    </ligand>
</feature>
<feature type="binding site" evidence="19">
    <location>
        <position position="31"/>
    </location>
    <ligand>
        <name>D-ribulose 5-phosphate</name>
        <dbReference type="ChEBI" id="CHEBI:58121"/>
    </ligand>
</feature>
<evidence type="ECO:0000256" key="12">
    <source>
        <dbReference type="ARBA" id="ARBA00022842"/>
    </source>
</evidence>
<feature type="binding site" evidence="19">
    <location>
        <position position="350"/>
    </location>
    <ligand>
        <name>GTP</name>
        <dbReference type="ChEBI" id="CHEBI:37565"/>
    </ligand>
</feature>
<reference evidence="21 22" key="1">
    <citation type="submission" date="2021-05" db="EMBL/GenBank/DDBJ databases">
        <title>Novel Bacillus species.</title>
        <authorList>
            <person name="Liu G."/>
        </authorList>
    </citation>
    <scope>NUCLEOTIDE SEQUENCE [LARGE SCALE GENOMIC DNA]</scope>
    <source>
        <strain evidence="21 22">FJAT-49682</strain>
    </source>
</reference>
<keyword evidence="10 19" id="KW-0378">Hydrolase</keyword>
<feature type="binding site" evidence="19">
    <location>
        <begin position="250"/>
        <end position="254"/>
    </location>
    <ligand>
        <name>GTP</name>
        <dbReference type="ChEBI" id="CHEBI:37565"/>
    </ligand>
</feature>
<feature type="binding site" evidence="19">
    <location>
        <position position="141"/>
    </location>
    <ligand>
        <name>Mg(2+)</name>
        <dbReference type="ChEBI" id="CHEBI:18420"/>
        <label>2</label>
    </ligand>
</feature>
<feature type="binding site" evidence="19">
    <location>
        <begin position="138"/>
        <end position="142"/>
    </location>
    <ligand>
        <name>D-ribulose 5-phosphate</name>
        <dbReference type="ChEBI" id="CHEBI:58121"/>
    </ligand>
</feature>
<evidence type="ECO:0000256" key="2">
    <source>
        <dbReference type="ARBA" id="ARBA00001936"/>
    </source>
</evidence>
<dbReference type="GO" id="GO:0009231">
    <property type="term" value="P:riboflavin biosynthetic process"/>
    <property type="evidence" value="ECO:0007669"/>
    <property type="project" value="UniProtKB-UniRule"/>
</dbReference>
<feature type="binding site" evidence="19">
    <location>
        <position position="255"/>
    </location>
    <ligand>
        <name>Zn(2+)</name>
        <dbReference type="ChEBI" id="CHEBI:29105"/>
        <note>catalytic</note>
    </ligand>
</feature>
<dbReference type="NCBIfam" id="TIGR00506">
    <property type="entry name" value="ribB"/>
    <property type="match status" value="1"/>
</dbReference>
<sequence>MFDSIEKALDDLKMGKVIIVVDDEDRENEGDFVALAEKATPEVINFMVKEGRGLVCVPINENKAAQLNLPMMSELNTDSHGTAFTVSVDHISTHTGISAFERSETIMKLVSEDAKPEDFKRPGHVFPLIAKEGGVLKRAGHTEAAVDLAIMSGAKPAGVICEIMKEDGNMARVPELREMANQFGLSMITIKDLIYYRSYKEVLVHRETEVSLPTEFGNFKAVAYTNRLDDKEHLALVKGEISADVPVMVRMHSECLTGDVFGSCRCDCGPQLEAALRQIEAEGTGVLLYLRQEGRGIGLMNKLKAYKLQEEGYDTVQANEKLGFAADLRDFRIGAQILRELGVQKIRLLTNNPRKIASLDASGLEVVERLPIEFLPKKENEQYLKVKAEKMGHMLTLIEEENVNE</sequence>
<feature type="binding site" evidence="19">
    <location>
        <begin position="26"/>
        <end position="27"/>
    </location>
    <ligand>
        <name>D-ribulose 5-phosphate</name>
        <dbReference type="ChEBI" id="CHEBI:58121"/>
    </ligand>
</feature>
<dbReference type="EMBL" id="JAGYPN010000001">
    <property type="protein sequence ID" value="MBS4221205.1"/>
    <property type="molecule type" value="Genomic_DNA"/>
</dbReference>
<dbReference type="NCBIfam" id="TIGR00505">
    <property type="entry name" value="ribA"/>
    <property type="match status" value="1"/>
</dbReference>
<evidence type="ECO:0000256" key="4">
    <source>
        <dbReference type="ARBA" id="ARBA00004853"/>
    </source>
</evidence>
<evidence type="ECO:0000256" key="15">
    <source>
        <dbReference type="ARBA" id="ARBA00023239"/>
    </source>
</evidence>
<dbReference type="CDD" id="cd00641">
    <property type="entry name" value="GTP_cyclohydro2"/>
    <property type="match status" value="1"/>
</dbReference>
<evidence type="ECO:0000256" key="3">
    <source>
        <dbReference type="ARBA" id="ARBA00002284"/>
    </source>
</evidence>
<dbReference type="RefSeq" id="WP_213096256.1">
    <property type="nucleotide sequence ID" value="NZ_JAGYPH010000001.1"/>
</dbReference>
<feature type="site" description="Essential for DHBP synthase activity" evidence="19">
    <location>
        <position position="124"/>
    </location>
</feature>
<feature type="active site" description="Nucleophile; for GTP cyclohydrolase activity" evidence="19">
    <location>
        <position position="329"/>
    </location>
</feature>
<keyword evidence="22" id="KW-1185">Reference proteome</keyword>
<feature type="binding site" evidence="19">
    <location>
        <position position="355"/>
    </location>
    <ligand>
        <name>GTP</name>
        <dbReference type="ChEBI" id="CHEBI:37565"/>
    </ligand>
</feature>
<dbReference type="SUPFAM" id="SSF55821">
    <property type="entry name" value="YrdC/RibB"/>
    <property type="match status" value="1"/>
</dbReference>
<feature type="domain" description="GTP cyclohydrolase II" evidence="20">
    <location>
        <begin position="206"/>
        <end position="371"/>
    </location>
</feature>
<feature type="binding site" evidence="19">
    <location>
        <begin position="293"/>
        <end position="295"/>
    </location>
    <ligand>
        <name>GTP</name>
        <dbReference type="ChEBI" id="CHEBI:37565"/>
    </ligand>
</feature>
<dbReference type="SUPFAM" id="SSF142695">
    <property type="entry name" value="RibA-like"/>
    <property type="match status" value="1"/>
</dbReference>
<dbReference type="NCBIfam" id="NF006803">
    <property type="entry name" value="PRK09311.1"/>
    <property type="match status" value="1"/>
</dbReference>
<dbReference type="InterPro" id="IPR032677">
    <property type="entry name" value="GTP_cyclohydro_II"/>
</dbReference>
<evidence type="ECO:0000256" key="13">
    <source>
        <dbReference type="ARBA" id="ARBA00023134"/>
    </source>
</evidence>
<feature type="active site" description="Proton acceptor; for GTP cyclohydrolase activity" evidence="19">
    <location>
        <position position="327"/>
    </location>
</feature>
<feature type="binding site" evidence="19">
    <location>
        <position position="266"/>
    </location>
    <ligand>
        <name>Zn(2+)</name>
        <dbReference type="ChEBI" id="CHEBI:29105"/>
        <note>catalytic</note>
    </ligand>
</feature>
<comment type="catalytic activity">
    <reaction evidence="1 19">
        <text>D-ribulose 5-phosphate = (2S)-2-hydroxy-3-oxobutyl phosphate + formate + H(+)</text>
        <dbReference type="Rhea" id="RHEA:18457"/>
        <dbReference type="ChEBI" id="CHEBI:15378"/>
        <dbReference type="ChEBI" id="CHEBI:15740"/>
        <dbReference type="ChEBI" id="CHEBI:58121"/>
        <dbReference type="ChEBI" id="CHEBI:58830"/>
        <dbReference type="EC" id="4.1.99.12"/>
    </reaction>
</comment>
<dbReference type="NCBIfam" id="NF001591">
    <property type="entry name" value="PRK00393.1"/>
    <property type="match status" value="1"/>
</dbReference>
<dbReference type="GO" id="GO:0030145">
    <property type="term" value="F:manganese ion binding"/>
    <property type="evidence" value="ECO:0007669"/>
    <property type="project" value="UniProtKB-UniRule"/>
</dbReference>
<evidence type="ECO:0000259" key="20">
    <source>
        <dbReference type="Pfam" id="PF00925"/>
    </source>
</evidence>
<comment type="pathway">
    <text evidence="4 19">Cofactor biosynthesis; riboflavin biosynthesis; 5-amino-6-(D-ribitylamino)uracil from GTP: step 1/4.</text>
</comment>
<dbReference type="PANTHER" id="PTHR21327:SF18">
    <property type="entry name" value="3,4-DIHYDROXY-2-BUTANONE 4-PHOSPHATE SYNTHASE"/>
    <property type="match status" value="1"/>
</dbReference>
<feature type="binding site" evidence="19">
    <location>
        <position position="268"/>
    </location>
    <ligand>
        <name>Zn(2+)</name>
        <dbReference type="ChEBI" id="CHEBI:29105"/>
        <note>catalytic</note>
    </ligand>
</feature>
<keyword evidence="12 19" id="KW-0460">Magnesium</keyword>
<feature type="binding site" evidence="19">
    <location>
        <position position="162"/>
    </location>
    <ligand>
        <name>D-ribulose 5-phosphate</name>
        <dbReference type="ChEBI" id="CHEBI:58121"/>
    </ligand>
</feature>
<comment type="similarity">
    <text evidence="6 19">In the N-terminal section; belongs to the DHBP synthase family.</text>
</comment>
<keyword evidence="16 19" id="KW-0511">Multifunctional enzyme</keyword>
<evidence type="ECO:0000313" key="22">
    <source>
        <dbReference type="Proteomes" id="UP000676456"/>
    </source>
</evidence>
<dbReference type="InterPro" id="IPR017945">
    <property type="entry name" value="DHBP_synth_RibB-like_a/b_dom"/>
</dbReference>
<dbReference type="EC" id="4.1.99.12" evidence="19"/>